<dbReference type="RefSeq" id="WP_280874057.1">
    <property type="nucleotide sequence ID" value="NZ_JARXVH010000001.1"/>
</dbReference>
<dbReference type="Proteomes" id="UP001160499">
    <property type="component" value="Unassembled WGS sequence"/>
</dbReference>
<keyword evidence="4" id="KW-1185">Reference proteome</keyword>
<dbReference type="InterPro" id="IPR047691">
    <property type="entry name" value="PelF-like"/>
</dbReference>
<evidence type="ECO:0000259" key="2">
    <source>
        <dbReference type="Pfam" id="PF11997"/>
    </source>
</evidence>
<gene>
    <name evidence="3" type="ORF">M2283_000292</name>
</gene>
<dbReference type="Pfam" id="PF13692">
    <property type="entry name" value="Glyco_trans_1_4"/>
    <property type="match status" value="1"/>
</dbReference>
<organism evidence="3 4">
    <name type="scientific">Streptomyces pseudovenezuelae</name>
    <dbReference type="NCBI Taxonomy" id="67350"/>
    <lineage>
        <taxon>Bacteria</taxon>
        <taxon>Bacillati</taxon>
        <taxon>Actinomycetota</taxon>
        <taxon>Actinomycetes</taxon>
        <taxon>Kitasatosporales</taxon>
        <taxon>Streptomycetaceae</taxon>
        <taxon>Streptomyces</taxon>
        <taxon>Streptomyces aurantiacus group</taxon>
    </lineage>
</organism>
<comment type="caution">
    <text evidence="3">The sequence shown here is derived from an EMBL/GenBank/DDBJ whole genome shotgun (WGS) entry which is preliminary data.</text>
</comment>
<protein>
    <recommendedName>
        <fullName evidence="1">D-inositol 3-phosphate glycosyltransferase</fullName>
    </recommendedName>
</protein>
<reference evidence="3 4" key="1">
    <citation type="submission" date="2023-04" db="EMBL/GenBank/DDBJ databases">
        <title>Forest soil microbial communities from Buena Vista Peninsula, Colon Province, Panama.</title>
        <authorList>
            <person name="Bouskill N."/>
        </authorList>
    </citation>
    <scope>NUCLEOTIDE SEQUENCE [LARGE SCALE GENOMIC DNA]</scope>
    <source>
        <strain evidence="3 4">GGS1</strain>
    </source>
</reference>
<dbReference type="PANTHER" id="PTHR12526:SF636">
    <property type="entry name" value="BLL3647 PROTEIN"/>
    <property type="match status" value="1"/>
</dbReference>
<evidence type="ECO:0000256" key="1">
    <source>
        <dbReference type="ARBA" id="ARBA00021292"/>
    </source>
</evidence>
<feature type="domain" description="DUF3492" evidence="2">
    <location>
        <begin position="14"/>
        <end position="275"/>
    </location>
</feature>
<proteinExistence type="predicted"/>
<accession>A0ABT6L9P8</accession>
<dbReference type="InterPro" id="IPR022622">
    <property type="entry name" value="DUF3492"/>
</dbReference>
<dbReference type="Pfam" id="PF11997">
    <property type="entry name" value="DUF3492"/>
    <property type="match status" value="1"/>
</dbReference>
<dbReference type="Gene3D" id="3.40.50.2000">
    <property type="entry name" value="Glycogen Phosphorylase B"/>
    <property type="match status" value="2"/>
</dbReference>
<dbReference type="PANTHER" id="PTHR12526">
    <property type="entry name" value="GLYCOSYLTRANSFERASE"/>
    <property type="match status" value="1"/>
</dbReference>
<evidence type="ECO:0000313" key="3">
    <source>
        <dbReference type="EMBL" id="MDH6213013.1"/>
    </source>
</evidence>
<evidence type="ECO:0000313" key="4">
    <source>
        <dbReference type="Proteomes" id="UP001160499"/>
    </source>
</evidence>
<sequence length="510" mass="54897">MHVHDGARRSGSTRVTLLTEGTYPHSHGGVSVWCDQLVTGMPDLDFEVVAVTGTGREPLVWDIPDHVSRVVSVPMWGPAPDGRPPRGRSRNQLAAAYEQFLTALLDPRAEHGFAAALYTMARAAADGTLSPFLRGDRAIGVLTAVWNRPGLAVREARPSLHDAITATALLEHALRPLATPLPEDGVAHAVSGGVAALPGLAALERHGVPLLLTEHGVYLRERYLGYRTAPYRWPVKAVVLGFFRLLAEETYRRAALITPGNRYNRLWEEQGGADPGSIRTVYNGVDPGAFPMAGPEPERPTLSWAGRVDPIKDLETLIRAFALVRGQLPDAALRLFGGTPRGGEAYRERCEALAAELGHGHAVTFEGRVEDIKDAYAAGNVVMLSSISEGFPFTLIEAMSCGRATVSTDVGGVREAVGDTGLVVPPRDPARMAAAALELLADRDRRRTMGEAARLRVIEQFTLRQTVDTFRSIYLELSALGRMWTPDTAVELAEAGGDDSVSSRTGSMAG</sequence>
<dbReference type="SUPFAM" id="SSF53756">
    <property type="entry name" value="UDP-Glycosyltransferase/glycogen phosphorylase"/>
    <property type="match status" value="1"/>
</dbReference>
<dbReference type="NCBIfam" id="NF038011">
    <property type="entry name" value="PelF"/>
    <property type="match status" value="1"/>
</dbReference>
<dbReference type="EMBL" id="JARXVH010000001">
    <property type="protein sequence ID" value="MDH6213013.1"/>
    <property type="molecule type" value="Genomic_DNA"/>
</dbReference>
<name>A0ABT6L9P8_9ACTN</name>